<gene>
    <name evidence="2" type="ORF">TRAPUB_1965</name>
</gene>
<keyword evidence="3" id="KW-1185">Reference proteome</keyword>
<dbReference type="OrthoDB" id="3364747at2759"/>
<feature type="compositionally biased region" description="Basic and acidic residues" evidence="1">
    <location>
        <begin position="118"/>
        <end position="135"/>
    </location>
</feature>
<dbReference type="EMBL" id="MNAD01001215">
    <property type="protein sequence ID" value="OJT07150.1"/>
    <property type="molecule type" value="Genomic_DNA"/>
</dbReference>
<evidence type="ECO:0000313" key="3">
    <source>
        <dbReference type="Proteomes" id="UP000184267"/>
    </source>
</evidence>
<feature type="compositionally biased region" description="Low complexity" evidence="1">
    <location>
        <begin position="141"/>
        <end position="151"/>
    </location>
</feature>
<reference evidence="2 3" key="1">
    <citation type="submission" date="2016-10" db="EMBL/GenBank/DDBJ databases">
        <title>Genome sequence of the basidiomycete white-rot fungus Trametes pubescens.</title>
        <authorList>
            <person name="Makela M.R."/>
            <person name="Granchi Z."/>
            <person name="Peng M."/>
            <person name="De Vries R.P."/>
            <person name="Grigoriev I."/>
            <person name="Riley R."/>
            <person name="Hilden K."/>
        </authorList>
    </citation>
    <scope>NUCLEOTIDE SEQUENCE [LARGE SCALE GENOMIC DNA]</scope>
    <source>
        <strain evidence="2 3">FBCC735</strain>
    </source>
</reference>
<evidence type="ECO:0000256" key="1">
    <source>
        <dbReference type="SAM" id="MobiDB-lite"/>
    </source>
</evidence>
<accession>A0A1M2VHU0</accession>
<protein>
    <submittedName>
        <fullName evidence="2">Uncharacterized protein</fullName>
    </submittedName>
</protein>
<feature type="compositionally biased region" description="Low complexity" evidence="1">
    <location>
        <begin position="179"/>
        <end position="194"/>
    </location>
</feature>
<feature type="compositionally biased region" description="Basic and acidic residues" evidence="1">
    <location>
        <begin position="92"/>
        <end position="103"/>
    </location>
</feature>
<dbReference type="Proteomes" id="UP000184267">
    <property type="component" value="Unassembled WGS sequence"/>
</dbReference>
<comment type="caution">
    <text evidence="2">The sequence shown here is derived from an EMBL/GenBank/DDBJ whole genome shotgun (WGS) entry which is preliminary data.</text>
</comment>
<feature type="region of interest" description="Disordered" evidence="1">
    <location>
        <begin position="81"/>
        <end position="103"/>
    </location>
</feature>
<organism evidence="2 3">
    <name type="scientific">Trametes pubescens</name>
    <name type="common">White-rot fungus</name>
    <dbReference type="NCBI Taxonomy" id="154538"/>
    <lineage>
        <taxon>Eukaryota</taxon>
        <taxon>Fungi</taxon>
        <taxon>Dikarya</taxon>
        <taxon>Basidiomycota</taxon>
        <taxon>Agaricomycotina</taxon>
        <taxon>Agaricomycetes</taxon>
        <taxon>Polyporales</taxon>
        <taxon>Polyporaceae</taxon>
        <taxon>Trametes</taxon>
    </lineage>
</organism>
<feature type="region of interest" description="Disordered" evidence="1">
    <location>
        <begin position="163"/>
        <end position="222"/>
    </location>
</feature>
<evidence type="ECO:0000313" key="2">
    <source>
        <dbReference type="EMBL" id="OJT07150.1"/>
    </source>
</evidence>
<feature type="region of interest" description="Disordered" evidence="1">
    <location>
        <begin position="118"/>
        <end position="151"/>
    </location>
</feature>
<proteinExistence type="predicted"/>
<sequence>MNLFGKSSTLSEDPEIRQAEKAIAQEARVDQKNLERNIKDLSGAEKAHNKSVKATVKAQQAVDKAVENEYEATKALNRAGHDRDAAISNEATAEKTVKIKQEHEARLEQDLEKRRAHLDEQQQRKAQNDHSRETRLSQMHAQAAVAAGARGASFDTVGEQYERARVGGGASPASAVQLGASGAPAPATSTTPPGDGYDPAKIERPANNGGVYDSDADFRTFM</sequence>
<dbReference type="AlphaFoldDB" id="A0A1M2VHU0"/>
<dbReference type="OMA" id="AHATHEK"/>
<name>A0A1M2VHU0_TRAPU</name>